<organism evidence="2 3">
    <name type="scientific">Amanita muscaria (strain Koide BX008)</name>
    <dbReference type="NCBI Taxonomy" id="946122"/>
    <lineage>
        <taxon>Eukaryota</taxon>
        <taxon>Fungi</taxon>
        <taxon>Dikarya</taxon>
        <taxon>Basidiomycota</taxon>
        <taxon>Agaricomycotina</taxon>
        <taxon>Agaricomycetes</taxon>
        <taxon>Agaricomycetidae</taxon>
        <taxon>Agaricales</taxon>
        <taxon>Pluteineae</taxon>
        <taxon>Amanitaceae</taxon>
        <taxon>Amanita</taxon>
    </lineage>
</organism>
<dbReference type="InParanoid" id="A0A0C2WQN5"/>
<dbReference type="HOGENOM" id="CLU_2359241_0_0_1"/>
<dbReference type="AlphaFoldDB" id="A0A0C2WQN5"/>
<gene>
    <name evidence="2" type="ORF">M378DRAFT_27492</name>
</gene>
<dbReference type="Proteomes" id="UP000054549">
    <property type="component" value="Unassembled WGS sequence"/>
</dbReference>
<name>A0A0C2WQN5_AMAMK</name>
<protein>
    <submittedName>
        <fullName evidence="2">Uncharacterized protein</fullName>
    </submittedName>
</protein>
<reference evidence="2 3" key="1">
    <citation type="submission" date="2014-04" db="EMBL/GenBank/DDBJ databases">
        <title>Evolutionary Origins and Diversification of the Mycorrhizal Mutualists.</title>
        <authorList>
            <consortium name="DOE Joint Genome Institute"/>
            <consortium name="Mycorrhizal Genomics Consortium"/>
            <person name="Kohler A."/>
            <person name="Kuo A."/>
            <person name="Nagy L.G."/>
            <person name="Floudas D."/>
            <person name="Copeland A."/>
            <person name="Barry K.W."/>
            <person name="Cichocki N."/>
            <person name="Veneault-Fourrey C."/>
            <person name="LaButti K."/>
            <person name="Lindquist E.A."/>
            <person name="Lipzen A."/>
            <person name="Lundell T."/>
            <person name="Morin E."/>
            <person name="Murat C."/>
            <person name="Riley R."/>
            <person name="Ohm R."/>
            <person name="Sun H."/>
            <person name="Tunlid A."/>
            <person name="Henrissat B."/>
            <person name="Grigoriev I.V."/>
            <person name="Hibbett D.S."/>
            <person name="Martin F."/>
        </authorList>
    </citation>
    <scope>NUCLEOTIDE SEQUENCE [LARGE SCALE GENOMIC DNA]</scope>
    <source>
        <strain evidence="2 3">Koide BX008</strain>
    </source>
</reference>
<proteinExistence type="predicted"/>
<keyword evidence="3" id="KW-1185">Reference proteome</keyword>
<keyword evidence="1" id="KW-0472">Membrane</keyword>
<keyword evidence="1" id="KW-0812">Transmembrane</keyword>
<evidence type="ECO:0000256" key="1">
    <source>
        <dbReference type="SAM" id="Phobius"/>
    </source>
</evidence>
<accession>A0A0C2WQN5</accession>
<feature type="transmembrane region" description="Helical" evidence="1">
    <location>
        <begin position="15"/>
        <end position="34"/>
    </location>
</feature>
<dbReference type="EMBL" id="KN818335">
    <property type="protein sequence ID" value="KIL58563.1"/>
    <property type="molecule type" value="Genomic_DNA"/>
</dbReference>
<evidence type="ECO:0000313" key="3">
    <source>
        <dbReference type="Proteomes" id="UP000054549"/>
    </source>
</evidence>
<sequence length="96" mass="11204">MLTAQSCTSRLEPSFGFAIHMVMHILMFCLGHYGKTRRTIHNVMLDRWRPRSLFFSSPSLRKFSMEGLHIRPSYGNCPVRNLHYAKKNVLGPTYIF</sequence>
<evidence type="ECO:0000313" key="2">
    <source>
        <dbReference type="EMBL" id="KIL58563.1"/>
    </source>
</evidence>
<keyword evidence="1" id="KW-1133">Transmembrane helix</keyword>